<name>A0A0R3Q8E8_9BILA</name>
<gene>
    <name evidence="1" type="ORF">BTMF_LOCUS1930</name>
</gene>
<dbReference type="AlphaFoldDB" id="A0A0R3Q8E8"/>
<evidence type="ECO:0000313" key="2">
    <source>
        <dbReference type="Proteomes" id="UP000280834"/>
    </source>
</evidence>
<reference evidence="3" key="1">
    <citation type="submission" date="2017-02" db="UniProtKB">
        <authorList>
            <consortium name="WormBaseParasite"/>
        </authorList>
    </citation>
    <scope>IDENTIFICATION</scope>
</reference>
<accession>A0A0R3Q8E8</accession>
<organism evidence="3">
    <name type="scientific">Brugia timori</name>
    <dbReference type="NCBI Taxonomy" id="42155"/>
    <lineage>
        <taxon>Eukaryota</taxon>
        <taxon>Metazoa</taxon>
        <taxon>Ecdysozoa</taxon>
        <taxon>Nematoda</taxon>
        <taxon>Chromadorea</taxon>
        <taxon>Rhabditida</taxon>
        <taxon>Spirurina</taxon>
        <taxon>Spiruromorpha</taxon>
        <taxon>Filarioidea</taxon>
        <taxon>Onchocercidae</taxon>
        <taxon>Brugia</taxon>
    </lineage>
</organism>
<keyword evidence="2" id="KW-1185">Reference proteome</keyword>
<evidence type="ECO:0000313" key="3">
    <source>
        <dbReference type="WBParaSite" id="BTMF_0000260601-mRNA-1"/>
    </source>
</evidence>
<dbReference type="WBParaSite" id="BTMF_0000260601-mRNA-1">
    <property type="protein sequence ID" value="BTMF_0000260601-mRNA-1"/>
    <property type="gene ID" value="BTMF_0000260601"/>
</dbReference>
<dbReference type="EMBL" id="UZAG01001476">
    <property type="protein sequence ID" value="VDO11391.1"/>
    <property type="molecule type" value="Genomic_DNA"/>
</dbReference>
<reference evidence="1 2" key="2">
    <citation type="submission" date="2018-11" db="EMBL/GenBank/DDBJ databases">
        <authorList>
            <consortium name="Pathogen Informatics"/>
        </authorList>
    </citation>
    <scope>NUCLEOTIDE SEQUENCE [LARGE SCALE GENOMIC DNA]</scope>
</reference>
<protein>
    <submittedName>
        <fullName evidence="3">Transposase</fullName>
    </submittedName>
</protein>
<proteinExistence type="predicted"/>
<sequence>MRIILQRQLYVTNEETTHSAAVTTVLNATKVFPA</sequence>
<evidence type="ECO:0000313" key="1">
    <source>
        <dbReference type="EMBL" id="VDO11391.1"/>
    </source>
</evidence>
<dbReference type="Proteomes" id="UP000280834">
    <property type="component" value="Unassembled WGS sequence"/>
</dbReference>